<dbReference type="PANTHER" id="PTHR31308:SF5">
    <property type="entry name" value="ERGOSTERYL-BETA-GLUCOSIDASE"/>
    <property type="match status" value="1"/>
</dbReference>
<organism evidence="6 7">
    <name type="scientific">Hydnum rufescens UP504</name>
    <dbReference type="NCBI Taxonomy" id="1448309"/>
    <lineage>
        <taxon>Eukaryota</taxon>
        <taxon>Fungi</taxon>
        <taxon>Dikarya</taxon>
        <taxon>Basidiomycota</taxon>
        <taxon>Agaricomycotina</taxon>
        <taxon>Agaricomycetes</taxon>
        <taxon>Cantharellales</taxon>
        <taxon>Hydnaceae</taxon>
        <taxon>Hydnum</taxon>
    </lineage>
</organism>
<dbReference type="Gene3D" id="2.60.40.1180">
    <property type="entry name" value="Golgi alpha-mannosidase II"/>
    <property type="match status" value="1"/>
</dbReference>
<dbReference type="EMBL" id="MU128909">
    <property type="protein sequence ID" value="KAF9521115.1"/>
    <property type="molecule type" value="Genomic_DNA"/>
</dbReference>
<dbReference type="InterPro" id="IPR041036">
    <property type="entry name" value="GH5_C"/>
</dbReference>
<evidence type="ECO:0000313" key="7">
    <source>
        <dbReference type="Proteomes" id="UP000886523"/>
    </source>
</evidence>
<evidence type="ECO:0000256" key="4">
    <source>
        <dbReference type="SAM" id="Phobius"/>
    </source>
</evidence>
<proteinExistence type="inferred from homology"/>
<dbReference type="InterPro" id="IPR013780">
    <property type="entry name" value="Glyco_hydro_b"/>
</dbReference>
<keyword evidence="2 6" id="KW-0378">Hydrolase</keyword>
<dbReference type="SUPFAM" id="SSF51445">
    <property type="entry name" value="(Trans)glycosidases"/>
    <property type="match status" value="1"/>
</dbReference>
<dbReference type="Pfam" id="PF18564">
    <property type="entry name" value="Glyco_hydro_5_C"/>
    <property type="match status" value="1"/>
</dbReference>
<evidence type="ECO:0000259" key="5">
    <source>
        <dbReference type="Pfam" id="PF18564"/>
    </source>
</evidence>
<feature type="domain" description="Glycoside hydrolase family 5 C-terminal" evidence="5">
    <location>
        <begin position="580"/>
        <end position="690"/>
    </location>
</feature>
<sequence>MPIIGHLQLPGNSLSLHGRHFVDSFGRVCLPRGVNISGSSKMPINHNASKFPLGHEEVTFVGRPFALEDAPEHFARLRRWGLTFTRVLVTWEALEHDGPGLHDQAYLEYLFQFLSLMSQFGLCAIVSMHQDVWSRYSGGSGAPAWTLEAVGFDLSKLEETGAAYLGGVKVPGEERERGVWPTGYQKLASSTMWTCFWAGDIFAPKLRVQLKNGEQVGIQAFLQKAFLGSFDVLVRKLRDVDAVIGFEIMNEPHQGYINLPSLHSFDYHTELHFHDAPSALQSFALGAGHPTSVAHYTRSWPLPTRCSHYILRNAAGTSVWRPGGPTGGRCIWEMHGVWGWDVKKKGPIVLREHYFNKHPDSGKEIDWYIDFWVHQNTSGGKILFVEGIPNEFCPPSWTPERRPKNLVFAPHWYDLHTLFGKALGRVSFSVQALSRGAFPLSALYWGVRGLRKNYELQIRTLVEAGYQSLGEVPVIIGECGVPMDLNKEDAFRTGDFSWHERMMDAMIRALERNLIGFTLWTYNPENHDISGDFWNGENFSWFSQSRARRRQSSDLTPNVSLAQTEVSLDEGARLLSAVVRPYPAKVAGIPLSFDYETRTGCFKFRYATPNPSAPPSRTEGMPSISEPPIHSHCEIRCRETEIFVPSSLTRGRRMIIEGVDLKNYKYDEGRQTLFVLHDDSTPGRIHTVHVSFDSPVQAASAFSISTVLLGYVPALIALLVAAVTYHFLL</sequence>
<dbReference type="InterPro" id="IPR018087">
    <property type="entry name" value="Glyco_hydro_5_CS"/>
</dbReference>
<dbReference type="InterPro" id="IPR052066">
    <property type="entry name" value="Glycosphingolipid_Hydrolases"/>
</dbReference>
<keyword evidence="3" id="KW-0326">Glycosidase</keyword>
<reference evidence="6" key="1">
    <citation type="journal article" date="2020" name="Nat. Commun.">
        <title>Large-scale genome sequencing of mycorrhizal fungi provides insights into the early evolution of symbiotic traits.</title>
        <authorList>
            <person name="Miyauchi S."/>
            <person name="Kiss E."/>
            <person name="Kuo A."/>
            <person name="Drula E."/>
            <person name="Kohler A."/>
            <person name="Sanchez-Garcia M."/>
            <person name="Morin E."/>
            <person name="Andreopoulos B."/>
            <person name="Barry K.W."/>
            <person name="Bonito G."/>
            <person name="Buee M."/>
            <person name="Carver A."/>
            <person name="Chen C."/>
            <person name="Cichocki N."/>
            <person name="Clum A."/>
            <person name="Culley D."/>
            <person name="Crous P.W."/>
            <person name="Fauchery L."/>
            <person name="Girlanda M."/>
            <person name="Hayes R.D."/>
            <person name="Keri Z."/>
            <person name="LaButti K."/>
            <person name="Lipzen A."/>
            <person name="Lombard V."/>
            <person name="Magnuson J."/>
            <person name="Maillard F."/>
            <person name="Murat C."/>
            <person name="Nolan M."/>
            <person name="Ohm R.A."/>
            <person name="Pangilinan J."/>
            <person name="Pereira M.F."/>
            <person name="Perotto S."/>
            <person name="Peter M."/>
            <person name="Pfister S."/>
            <person name="Riley R."/>
            <person name="Sitrit Y."/>
            <person name="Stielow J.B."/>
            <person name="Szollosi G."/>
            <person name="Zifcakova L."/>
            <person name="Stursova M."/>
            <person name="Spatafora J.W."/>
            <person name="Tedersoo L."/>
            <person name="Vaario L.M."/>
            <person name="Yamada A."/>
            <person name="Yan M."/>
            <person name="Wang P."/>
            <person name="Xu J."/>
            <person name="Bruns T."/>
            <person name="Baldrian P."/>
            <person name="Vilgalys R."/>
            <person name="Dunand C."/>
            <person name="Henrissat B."/>
            <person name="Grigoriev I.V."/>
            <person name="Hibbett D."/>
            <person name="Nagy L.G."/>
            <person name="Martin F.M."/>
        </authorList>
    </citation>
    <scope>NUCLEOTIDE SEQUENCE</scope>
    <source>
        <strain evidence="6">UP504</strain>
    </source>
</reference>
<keyword evidence="4" id="KW-1133">Transmembrane helix</keyword>
<evidence type="ECO:0000313" key="6">
    <source>
        <dbReference type="EMBL" id="KAF9521115.1"/>
    </source>
</evidence>
<evidence type="ECO:0000256" key="1">
    <source>
        <dbReference type="ARBA" id="ARBA00005641"/>
    </source>
</evidence>
<dbReference type="GO" id="GO:1904462">
    <property type="term" value="P:ergosteryl 3-beta-D-glucoside catabolic process"/>
    <property type="evidence" value="ECO:0007669"/>
    <property type="project" value="TreeGrafter"/>
</dbReference>
<dbReference type="PROSITE" id="PS00659">
    <property type="entry name" value="GLYCOSYL_HYDROL_F5"/>
    <property type="match status" value="1"/>
</dbReference>
<keyword evidence="4" id="KW-0812">Transmembrane</keyword>
<accession>A0A9P6BD01</accession>
<dbReference type="OrthoDB" id="9971853at2759"/>
<dbReference type="PANTHER" id="PTHR31308">
    <property type="match status" value="1"/>
</dbReference>
<keyword evidence="4" id="KW-0472">Membrane</keyword>
<dbReference type="Gene3D" id="3.20.20.80">
    <property type="entry name" value="Glycosidases"/>
    <property type="match status" value="1"/>
</dbReference>
<protein>
    <submittedName>
        <fullName evidence="6">Glycoside hydrolase family 5 protein</fullName>
    </submittedName>
</protein>
<keyword evidence="7" id="KW-1185">Reference proteome</keyword>
<comment type="caution">
    <text evidence="6">The sequence shown here is derived from an EMBL/GenBank/DDBJ whole genome shotgun (WGS) entry which is preliminary data.</text>
</comment>
<comment type="similarity">
    <text evidence="1">Belongs to the glycosyl hydrolase 5 (cellulase A) family.</text>
</comment>
<dbReference type="InterPro" id="IPR017853">
    <property type="entry name" value="GH"/>
</dbReference>
<evidence type="ECO:0000256" key="3">
    <source>
        <dbReference type="ARBA" id="ARBA00023295"/>
    </source>
</evidence>
<dbReference type="GO" id="GO:0050295">
    <property type="term" value="F:steryl-beta-glucosidase activity"/>
    <property type="evidence" value="ECO:0007669"/>
    <property type="project" value="TreeGrafter"/>
</dbReference>
<name>A0A9P6BD01_9AGAM</name>
<feature type="transmembrane region" description="Helical" evidence="4">
    <location>
        <begin position="708"/>
        <end position="728"/>
    </location>
</feature>
<dbReference type="GO" id="GO:0005975">
    <property type="term" value="P:carbohydrate metabolic process"/>
    <property type="evidence" value="ECO:0007669"/>
    <property type="project" value="InterPro"/>
</dbReference>
<dbReference type="Proteomes" id="UP000886523">
    <property type="component" value="Unassembled WGS sequence"/>
</dbReference>
<evidence type="ECO:0000256" key="2">
    <source>
        <dbReference type="ARBA" id="ARBA00022801"/>
    </source>
</evidence>
<gene>
    <name evidence="6" type="ORF">BS47DRAFT_1378499</name>
</gene>
<dbReference type="AlphaFoldDB" id="A0A9P6BD01"/>